<dbReference type="CDD" id="cd06261">
    <property type="entry name" value="TM_PBP2"/>
    <property type="match status" value="1"/>
</dbReference>
<evidence type="ECO:0000256" key="1">
    <source>
        <dbReference type="ARBA" id="ARBA00004651"/>
    </source>
</evidence>
<dbReference type="Pfam" id="PF00528">
    <property type="entry name" value="BPD_transp_1"/>
    <property type="match status" value="1"/>
</dbReference>
<dbReference type="InterPro" id="IPR000515">
    <property type="entry name" value="MetI-like"/>
</dbReference>
<dbReference type="Proteomes" id="UP000294513">
    <property type="component" value="Unassembled WGS sequence"/>
</dbReference>
<reference evidence="9 10" key="1">
    <citation type="submission" date="2019-03" db="EMBL/GenBank/DDBJ databases">
        <title>Draft genome sequences of novel Actinobacteria.</title>
        <authorList>
            <person name="Sahin N."/>
            <person name="Ay H."/>
            <person name="Saygin H."/>
        </authorList>
    </citation>
    <scope>NUCLEOTIDE SEQUENCE [LARGE SCALE GENOMIC DNA]</scope>
    <source>
        <strain evidence="9 10">H3C3</strain>
    </source>
</reference>
<dbReference type="PANTHER" id="PTHR43163">
    <property type="entry name" value="DIPEPTIDE TRANSPORT SYSTEM PERMEASE PROTEIN DPPB-RELATED"/>
    <property type="match status" value="1"/>
</dbReference>
<feature type="transmembrane region" description="Helical" evidence="7">
    <location>
        <begin position="280"/>
        <end position="306"/>
    </location>
</feature>
<keyword evidence="4 7" id="KW-0812">Transmembrane</keyword>
<keyword evidence="3" id="KW-1003">Cell membrane</keyword>
<evidence type="ECO:0000256" key="7">
    <source>
        <dbReference type="RuleBase" id="RU363032"/>
    </source>
</evidence>
<keyword evidence="10" id="KW-1185">Reference proteome</keyword>
<feature type="transmembrane region" description="Helical" evidence="7">
    <location>
        <begin position="7"/>
        <end position="28"/>
    </location>
</feature>
<keyword evidence="2 7" id="KW-0813">Transport</keyword>
<evidence type="ECO:0000313" key="10">
    <source>
        <dbReference type="Proteomes" id="UP000294513"/>
    </source>
</evidence>
<comment type="subcellular location">
    <subcellularLocation>
        <location evidence="1 7">Cell membrane</location>
        <topology evidence="1 7">Multi-pass membrane protein</topology>
    </subcellularLocation>
</comment>
<dbReference type="OrthoDB" id="9778910at2"/>
<feature type="transmembrane region" description="Helical" evidence="7">
    <location>
        <begin position="235"/>
        <end position="260"/>
    </location>
</feature>
<feature type="domain" description="ABC transmembrane type-1" evidence="8">
    <location>
        <begin position="93"/>
        <end position="299"/>
    </location>
</feature>
<keyword evidence="6 7" id="KW-0472">Membrane</keyword>
<gene>
    <name evidence="9" type="ORF">E1298_03405</name>
</gene>
<dbReference type="InterPro" id="IPR045621">
    <property type="entry name" value="BPD_transp_1_N"/>
</dbReference>
<organism evidence="9 10">
    <name type="scientific">Actinomadura rubrisoli</name>
    <dbReference type="NCBI Taxonomy" id="2530368"/>
    <lineage>
        <taxon>Bacteria</taxon>
        <taxon>Bacillati</taxon>
        <taxon>Actinomycetota</taxon>
        <taxon>Actinomycetes</taxon>
        <taxon>Streptosporangiales</taxon>
        <taxon>Thermomonosporaceae</taxon>
        <taxon>Actinomadura</taxon>
    </lineage>
</organism>
<sequence length="313" mass="32829">MWLLRRLAFGVLTLVAVSMVVFLATNLLPGDAARAVLGPTASPAQVAALRAELGLDESVVTQYLHWSGRLLSLDLGRSLAGSEPVSSTVGWRAGNSLTLLAVSALVSVPLSIAVGAAAALRPRGVLDGIVNAVSVTLAGMPEFVTALVLVMLFSTTVLPVLPAVSLVEPGSTALAVPDVLVLPVATLTLAVVPYLARLVRASLIEALDSDYVMMARLKGLSPRVVLLRHALRNGLVPAIQGTALSLAYLLGGVVIVEYVFQYPGLGSQLQTAVNQRDLPVIQAIVLLFAACYVLFNLIADVLTAYLTPRLRTQ</sequence>
<name>A0A4R5C933_9ACTN</name>
<evidence type="ECO:0000256" key="6">
    <source>
        <dbReference type="ARBA" id="ARBA00023136"/>
    </source>
</evidence>
<comment type="caution">
    <text evidence="9">The sequence shown here is derived from an EMBL/GenBank/DDBJ whole genome shotgun (WGS) entry which is preliminary data.</text>
</comment>
<comment type="similarity">
    <text evidence="7">Belongs to the binding-protein-dependent transport system permease family.</text>
</comment>
<dbReference type="InterPro" id="IPR035906">
    <property type="entry name" value="MetI-like_sf"/>
</dbReference>
<evidence type="ECO:0000259" key="8">
    <source>
        <dbReference type="PROSITE" id="PS50928"/>
    </source>
</evidence>
<dbReference type="GO" id="GO:0005886">
    <property type="term" value="C:plasma membrane"/>
    <property type="evidence" value="ECO:0007669"/>
    <property type="project" value="UniProtKB-SubCell"/>
</dbReference>
<protein>
    <submittedName>
        <fullName evidence="9">ABC transporter permease</fullName>
    </submittedName>
</protein>
<feature type="transmembrane region" description="Helical" evidence="7">
    <location>
        <begin position="132"/>
        <end position="154"/>
    </location>
</feature>
<evidence type="ECO:0000313" key="9">
    <source>
        <dbReference type="EMBL" id="TDD96361.1"/>
    </source>
</evidence>
<keyword evidence="5 7" id="KW-1133">Transmembrane helix</keyword>
<feature type="transmembrane region" description="Helical" evidence="7">
    <location>
        <begin position="174"/>
        <end position="196"/>
    </location>
</feature>
<dbReference type="EMBL" id="SMKU01000007">
    <property type="protein sequence ID" value="TDD96361.1"/>
    <property type="molecule type" value="Genomic_DNA"/>
</dbReference>
<evidence type="ECO:0000256" key="3">
    <source>
        <dbReference type="ARBA" id="ARBA00022475"/>
    </source>
</evidence>
<accession>A0A4R5C933</accession>
<dbReference type="Gene3D" id="1.10.3720.10">
    <property type="entry name" value="MetI-like"/>
    <property type="match status" value="1"/>
</dbReference>
<dbReference type="AlphaFoldDB" id="A0A4R5C933"/>
<proteinExistence type="inferred from homology"/>
<dbReference type="PANTHER" id="PTHR43163:SF3">
    <property type="entry name" value="PEPTIDE ABC TRANSPORTER PERMEASE PROTEIN"/>
    <property type="match status" value="1"/>
</dbReference>
<dbReference type="GO" id="GO:0055085">
    <property type="term" value="P:transmembrane transport"/>
    <property type="evidence" value="ECO:0007669"/>
    <property type="project" value="InterPro"/>
</dbReference>
<dbReference type="Pfam" id="PF19300">
    <property type="entry name" value="BPD_transp_1_N"/>
    <property type="match status" value="1"/>
</dbReference>
<dbReference type="PROSITE" id="PS50928">
    <property type="entry name" value="ABC_TM1"/>
    <property type="match status" value="1"/>
</dbReference>
<evidence type="ECO:0000256" key="4">
    <source>
        <dbReference type="ARBA" id="ARBA00022692"/>
    </source>
</evidence>
<evidence type="ECO:0000256" key="5">
    <source>
        <dbReference type="ARBA" id="ARBA00022989"/>
    </source>
</evidence>
<evidence type="ECO:0000256" key="2">
    <source>
        <dbReference type="ARBA" id="ARBA00022448"/>
    </source>
</evidence>
<dbReference type="SUPFAM" id="SSF161098">
    <property type="entry name" value="MetI-like"/>
    <property type="match status" value="1"/>
</dbReference>
<feature type="transmembrane region" description="Helical" evidence="7">
    <location>
        <begin position="97"/>
        <end position="120"/>
    </location>
</feature>